<dbReference type="EMBL" id="AZMM01010474">
    <property type="protein sequence ID" value="ETJ35123.1"/>
    <property type="molecule type" value="Genomic_DNA"/>
</dbReference>
<organism evidence="1">
    <name type="scientific">human gut metagenome</name>
    <dbReference type="NCBI Taxonomy" id="408170"/>
    <lineage>
        <taxon>unclassified sequences</taxon>
        <taxon>metagenomes</taxon>
        <taxon>organismal metagenomes</taxon>
    </lineage>
</organism>
<dbReference type="AlphaFoldDB" id="W1XXR3"/>
<sequence>HSTNLDTIAKYLNVLSLDKKGLKKINSLRKLVGNSVI</sequence>
<gene>
    <name evidence="1" type="ORF">Q604_UNBC10474G0001</name>
</gene>
<protein>
    <submittedName>
        <fullName evidence="1">RNA-directed DNA polymerase Reverse transcriptase</fullName>
    </submittedName>
</protein>
<comment type="caution">
    <text evidence="1">The sequence shown here is derived from an EMBL/GenBank/DDBJ whole genome shotgun (WGS) entry which is preliminary data.</text>
</comment>
<name>W1XXR3_9ZZZZ</name>
<keyword evidence="1" id="KW-0808">Transferase</keyword>
<keyword evidence="1" id="KW-0548">Nucleotidyltransferase</keyword>
<reference evidence="1" key="1">
    <citation type="submission" date="2013-12" db="EMBL/GenBank/DDBJ databases">
        <title>A Varibaculum cambriense genome reconstructed from a premature infant gut community with otherwise low bacterial novelty that shifts toward anaerobic metabolism during the third week of life.</title>
        <authorList>
            <person name="Brown C.T."/>
            <person name="Sharon I."/>
            <person name="Thomas B.C."/>
            <person name="Castelle C.J."/>
            <person name="Morowitz M.J."/>
            <person name="Banfield J.F."/>
        </authorList>
    </citation>
    <scope>NUCLEOTIDE SEQUENCE</scope>
</reference>
<accession>W1XXR3</accession>
<dbReference type="GO" id="GO:0003964">
    <property type="term" value="F:RNA-directed DNA polymerase activity"/>
    <property type="evidence" value="ECO:0007669"/>
    <property type="project" value="UniProtKB-KW"/>
</dbReference>
<proteinExistence type="predicted"/>
<keyword evidence="1" id="KW-0695">RNA-directed DNA polymerase</keyword>
<feature type="non-terminal residue" evidence="1">
    <location>
        <position position="1"/>
    </location>
</feature>
<evidence type="ECO:0000313" key="1">
    <source>
        <dbReference type="EMBL" id="ETJ35123.1"/>
    </source>
</evidence>